<accession>A0A8S5LGR5</accession>
<protein>
    <submittedName>
        <fullName evidence="2">Recombinase</fullName>
    </submittedName>
</protein>
<dbReference type="Pfam" id="PF07508">
    <property type="entry name" value="Recombinase"/>
    <property type="match status" value="1"/>
</dbReference>
<dbReference type="InterPro" id="IPR038109">
    <property type="entry name" value="DNA_bind_recomb_sf"/>
</dbReference>
<name>A0A8S5LGR5_9CAUD</name>
<organism evidence="2">
    <name type="scientific">Siphoviridae sp. ctFiA6</name>
    <dbReference type="NCBI Taxonomy" id="2823573"/>
    <lineage>
        <taxon>Viruses</taxon>
        <taxon>Duplodnaviria</taxon>
        <taxon>Heunggongvirae</taxon>
        <taxon>Uroviricota</taxon>
        <taxon>Caudoviricetes</taxon>
    </lineage>
</organism>
<dbReference type="InterPro" id="IPR011109">
    <property type="entry name" value="DNA_bind_recombinase_dom"/>
</dbReference>
<evidence type="ECO:0000313" key="2">
    <source>
        <dbReference type="EMBL" id="DAD69075.1"/>
    </source>
</evidence>
<evidence type="ECO:0000259" key="1">
    <source>
        <dbReference type="Pfam" id="PF07508"/>
    </source>
</evidence>
<dbReference type="EMBL" id="BK014714">
    <property type="protein sequence ID" value="DAD69075.1"/>
    <property type="molecule type" value="Genomic_DNA"/>
</dbReference>
<dbReference type="GO" id="GO:0003677">
    <property type="term" value="F:DNA binding"/>
    <property type="evidence" value="ECO:0007669"/>
    <property type="project" value="InterPro"/>
</dbReference>
<feature type="domain" description="Recombinase" evidence="1">
    <location>
        <begin position="1"/>
        <end position="41"/>
    </location>
</feature>
<dbReference type="GO" id="GO:0000150">
    <property type="term" value="F:DNA strand exchange activity"/>
    <property type="evidence" value="ECO:0007669"/>
    <property type="project" value="InterPro"/>
</dbReference>
<proteinExistence type="predicted"/>
<dbReference type="Gene3D" id="3.90.1750.20">
    <property type="entry name" value="Putative Large Serine Recombinase, Chain B, Domain 2"/>
    <property type="match status" value="1"/>
</dbReference>
<reference evidence="2" key="1">
    <citation type="journal article" date="2021" name="Proc. Natl. Acad. Sci. U.S.A.">
        <title>A Catalog of Tens of Thousands of Viruses from Human Metagenomes Reveals Hidden Associations with Chronic Diseases.</title>
        <authorList>
            <person name="Tisza M.J."/>
            <person name="Buck C.B."/>
        </authorList>
    </citation>
    <scope>NUCLEOTIDE SEQUENCE</scope>
    <source>
        <strain evidence="2">CtFiA6</strain>
    </source>
</reference>
<sequence length="44" mass="5207">MLKNKTYVGYISFKKEEKSGMHECIVSAESFSKVQDILKRRKRI</sequence>